<proteinExistence type="predicted"/>
<dbReference type="AlphaFoldDB" id="A0A8J5IWR9"/>
<feature type="non-terminal residue" evidence="1">
    <location>
        <position position="1"/>
    </location>
</feature>
<organism evidence="1 2">
    <name type="scientific">Phytophthora aleatoria</name>
    <dbReference type="NCBI Taxonomy" id="2496075"/>
    <lineage>
        <taxon>Eukaryota</taxon>
        <taxon>Sar</taxon>
        <taxon>Stramenopiles</taxon>
        <taxon>Oomycota</taxon>
        <taxon>Peronosporomycetes</taxon>
        <taxon>Peronosporales</taxon>
        <taxon>Peronosporaceae</taxon>
        <taxon>Phytophthora</taxon>
    </lineage>
</organism>
<sequence length="97" mass="11526">KKSLLDITFIVHPVNLNGNHGGIIIARLSYNESAEMMKVHVYVYEPLIDDEYHEEMETVWKGMLKKRRCRRKSRKRRAPWFRRAVVSGFNTNKQACY</sequence>
<evidence type="ECO:0000313" key="2">
    <source>
        <dbReference type="Proteomes" id="UP000709295"/>
    </source>
</evidence>
<dbReference type="EMBL" id="JAENGY010002877">
    <property type="protein sequence ID" value="KAG6942987.1"/>
    <property type="molecule type" value="Genomic_DNA"/>
</dbReference>
<evidence type="ECO:0000313" key="1">
    <source>
        <dbReference type="EMBL" id="KAG6942987.1"/>
    </source>
</evidence>
<reference evidence="1" key="1">
    <citation type="submission" date="2021-01" db="EMBL/GenBank/DDBJ databases">
        <title>Phytophthora aleatoria, a newly-described species from Pinus radiata is distinct from Phytophthora cactorum isolates based on comparative genomics.</title>
        <authorList>
            <person name="Mcdougal R."/>
            <person name="Panda P."/>
            <person name="Williams N."/>
            <person name="Studholme D.J."/>
        </authorList>
    </citation>
    <scope>NUCLEOTIDE SEQUENCE</scope>
    <source>
        <strain evidence="1">NZFS 4037</strain>
    </source>
</reference>
<keyword evidence="2" id="KW-1185">Reference proteome</keyword>
<protein>
    <submittedName>
        <fullName evidence="1">Uncharacterized protein</fullName>
    </submittedName>
</protein>
<dbReference type="Proteomes" id="UP000709295">
    <property type="component" value="Unassembled WGS sequence"/>
</dbReference>
<accession>A0A8J5IWR9</accession>
<name>A0A8J5IWR9_9STRA</name>
<gene>
    <name evidence="1" type="ORF">JG688_00017831</name>
</gene>
<comment type="caution">
    <text evidence="1">The sequence shown here is derived from an EMBL/GenBank/DDBJ whole genome shotgun (WGS) entry which is preliminary data.</text>
</comment>